<evidence type="ECO:0000313" key="2">
    <source>
        <dbReference type="Proteomes" id="UP000716446"/>
    </source>
</evidence>
<dbReference type="EMBL" id="CAIJEN010000014">
    <property type="protein sequence ID" value="CAD0092661.1"/>
    <property type="molecule type" value="Genomic_DNA"/>
</dbReference>
<gene>
    <name evidence="1" type="ORF">AWRI4619_LOCUS7412</name>
</gene>
<keyword evidence="2" id="KW-1185">Reference proteome</keyword>
<dbReference type="AlphaFoldDB" id="A0A9N8JQC1"/>
<evidence type="ECO:0000313" key="1">
    <source>
        <dbReference type="EMBL" id="CAD0092661.1"/>
    </source>
</evidence>
<protein>
    <submittedName>
        <fullName evidence="1">Uncharacterized protein</fullName>
    </submittedName>
</protein>
<proteinExistence type="predicted"/>
<name>A0A9N8JQC1_9PEZI</name>
<accession>A0A9N8JQC1</accession>
<reference evidence="1" key="1">
    <citation type="submission" date="2020-06" db="EMBL/GenBank/DDBJ databases">
        <authorList>
            <person name="Onetto C."/>
        </authorList>
    </citation>
    <scope>NUCLEOTIDE SEQUENCE</scope>
</reference>
<comment type="caution">
    <text evidence="1">The sequence shown here is derived from an EMBL/GenBank/DDBJ whole genome shotgun (WGS) entry which is preliminary data.</text>
</comment>
<dbReference type="Proteomes" id="UP000716446">
    <property type="component" value="Unassembled WGS sequence"/>
</dbReference>
<organism evidence="1 2">
    <name type="scientific">Aureobasidium vineae</name>
    <dbReference type="NCBI Taxonomy" id="2773715"/>
    <lineage>
        <taxon>Eukaryota</taxon>
        <taxon>Fungi</taxon>
        <taxon>Dikarya</taxon>
        <taxon>Ascomycota</taxon>
        <taxon>Pezizomycotina</taxon>
        <taxon>Dothideomycetes</taxon>
        <taxon>Dothideomycetidae</taxon>
        <taxon>Dothideales</taxon>
        <taxon>Saccotheciaceae</taxon>
        <taxon>Aureobasidium</taxon>
    </lineage>
</organism>
<sequence>MTKAFEPFRKVDPEVLDNLGERMLALDMEDIVVVTMENGEINATNDKFWAYHGDVLRDSLTSNSAYTAVLLNVTILLNTYDESKIVVHPKHEQPSLDDASPLDDFSRTQSWSRMTVSCPDEPSVKNVDVTMGRNTTGFVSNLTESQDICQHFEYQKLHSFFNTPESLRLTDLPLPLFSQAKPSSFQDLLYPSPFYEAHRSDYEADDDLSWDSIYTGLYWRGSTTGGHSTLENWHDMHR</sequence>